<gene>
    <name evidence="6" type="ORF">HCN44_005520</name>
</gene>
<dbReference type="Pfam" id="PF01974">
    <property type="entry name" value="tRNA_int_endo"/>
    <property type="match status" value="1"/>
</dbReference>
<comment type="caution">
    <text evidence="6">The sequence shown here is derived from an EMBL/GenBank/DDBJ whole genome shotgun (WGS) entry which is preliminary data.</text>
</comment>
<dbReference type="InterPro" id="IPR006676">
    <property type="entry name" value="tRNA_splic"/>
</dbReference>
<dbReference type="PANTHER" id="PTHR21227">
    <property type="entry name" value="TRNA-SPLICING ENDONUCLEASE SUBUNIT SEN2"/>
    <property type="match status" value="1"/>
</dbReference>
<dbReference type="EMBL" id="JACMRX010000001">
    <property type="protein sequence ID" value="KAF7997243.1"/>
    <property type="molecule type" value="Genomic_DNA"/>
</dbReference>
<feature type="domain" description="tRNA intron endonuclease catalytic" evidence="5">
    <location>
        <begin position="421"/>
        <end position="507"/>
    </location>
</feature>
<proteinExistence type="inferred from homology"/>
<evidence type="ECO:0000256" key="4">
    <source>
        <dbReference type="SAM" id="MobiDB-lite"/>
    </source>
</evidence>
<feature type="region of interest" description="Disordered" evidence="4">
    <location>
        <begin position="542"/>
        <end position="561"/>
    </location>
</feature>
<feature type="compositionally biased region" description="Basic and acidic residues" evidence="4">
    <location>
        <begin position="256"/>
        <end position="266"/>
    </location>
</feature>
<comment type="catalytic activity">
    <reaction evidence="3">
        <text>pretRNA = a 3'-half-tRNA molecule with a 5'-OH end + a 5'-half-tRNA molecule with a 2',3'-cyclic phosphate end + an intron with a 2',3'-cyclic phosphate and a 5'-hydroxyl terminus.</text>
        <dbReference type="EC" id="4.6.1.16"/>
    </reaction>
</comment>
<feature type="compositionally biased region" description="Acidic residues" evidence="4">
    <location>
        <begin position="545"/>
        <end position="561"/>
    </location>
</feature>
<dbReference type="AlphaFoldDB" id="A0A834Y131"/>
<evidence type="ECO:0000313" key="6">
    <source>
        <dbReference type="EMBL" id="KAF7997243.1"/>
    </source>
</evidence>
<dbReference type="InterPro" id="IPR011856">
    <property type="entry name" value="tRNA_endonuc-like_dom_sf"/>
</dbReference>
<feature type="region of interest" description="Disordered" evidence="4">
    <location>
        <begin position="100"/>
        <end position="205"/>
    </location>
</feature>
<dbReference type="GO" id="GO:0000213">
    <property type="term" value="F:tRNA-intron lyase activity"/>
    <property type="evidence" value="ECO:0007669"/>
    <property type="project" value="UniProtKB-EC"/>
</dbReference>
<evidence type="ECO:0000256" key="1">
    <source>
        <dbReference type="ARBA" id="ARBA00008078"/>
    </source>
</evidence>
<dbReference type="Gene3D" id="3.40.1350.10">
    <property type="match status" value="1"/>
</dbReference>
<dbReference type="SUPFAM" id="SSF53032">
    <property type="entry name" value="tRNA-intron endonuclease catalytic domain-like"/>
    <property type="match status" value="1"/>
</dbReference>
<dbReference type="GO" id="GO:0003676">
    <property type="term" value="F:nucleic acid binding"/>
    <property type="evidence" value="ECO:0007669"/>
    <property type="project" value="InterPro"/>
</dbReference>
<dbReference type="OrthoDB" id="10249562at2759"/>
<sequence length="561" mass="64309">MELKEPKRKVSHQRRDLPLPLTLDSDKKKIIQYTAHLGVSGTCIVHPDEIKAVYHMGYFGKGSLSRNAPNFGKRLFGAPPLIRERQWKRRKMWVEQSFEMSADNRDEEPSEAADGEKEKDPSEAVDRDKDKEPSQSVDGDKDKEPSESVDGDKEKEPSESVDGDKEKEPSETVDENKDKEQINSVDPDKQKELSESVGQDNSPLPKEIVDELVVEKNQSEASCSNENDNTTINNKSRALSDTSIEIICENDDEKETNETIKTDDSKTNQNNTKNIKNPDLINDKIDNKIDEVILDSTDDDISEIIANENEDDDDDKNSVDQSEFSFENCHDQMDTNINVDNRNEVIVIPDSDDDDIDNYMNNIKPRLETDGFPIAETLQLTFEETFFLMYGLGCLQLVNYDNNFLTIIDAWNHFNQQDKYFLIKYIVYHYYRSKGWIVKNGIKFGGDFLLYKDGPPFYHASYVVVIDVADADTLAKIESKSIRHFTWNSLHSKNRIVNTLGKELLIVDVLWPSSISINTNNVGLESLSEFTVRETLIRRWHPEQKDDEYDDDENSENDDST</sequence>
<protein>
    <recommendedName>
        <fullName evidence="2">tRNA-intron lyase</fullName>
        <ecNumber evidence="2">4.6.1.16</ecNumber>
    </recommendedName>
</protein>
<feature type="region of interest" description="Disordered" evidence="4">
    <location>
        <begin position="255"/>
        <end position="275"/>
    </location>
</feature>
<dbReference type="PANTHER" id="PTHR21227:SF0">
    <property type="entry name" value="TRNA-SPLICING ENDONUCLEASE SUBUNIT SEN2"/>
    <property type="match status" value="1"/>
</dbReference>
<evidence type="ECO:0000313" key="7">
    <source>
        <dbReference type="Proteomes" id="UP000639338"/>
    </source>
</evidence>
<evidence type="ECO:0000259" key="5">
    <source>
        <dbReference type="Pfam" id="PF01974"/>
    </source>
</evidence>
<dbReference type="InterPro" id="IPR036167">
    <property type="entry name" value="tRNA_intron_Endo_cat-like_sf"/>
</dbReference>
<name>A0A834Y131_APHGI</name>
<dbReference type="GO" id="GO:0000214">
    <property type="term" value="C:tRNA-intron endonuclease complex"/>
    <property type="evidence" value="ECO:0007669"/>
    <property type="project" value="TreeGrafter"/>
</dbReference>
<dbReference type="CDD" id="cd22363">
    <property type="entry name" value="tRNA-intron_lyase_C"/>
    <property type="match status" value="1"/>
</dbReference>
<comment type="similarity">
    <text evidence="1">Belongs to the tRNA-intron endonuclease family.</text>
</comment>
<evidence type="ECO:0000256" key="3">
    <source>
        <dbReference type="ARBA" id="ARBA00034031"/>
    </source>
</evidence>
<keyword evidence="7" id="KW-1185">Reference proteome</keyword>
<dbReference type="EC" id="4.6.1.16" evidence="2"/>
<dbReference type="NCBIfam" id="TIGR00324">
    <property type="entry name" value="endA"/>
    <property type="match status" value="1"/>
</dbReference>
<reference evidence="6 7" key="1">
    <citation type="submission" date="2020-08" db="EMBL/GenBank/DDBJ databases">
        <title>Aphidius gifuensis genome sequencing and assembly.</title>
        <authorList>
            <person name="Du Z."/>
        </authorList>
    </citation>
    <scope>NUCLEOTIDE SEQUENCE [LARGE SCALE GENOMIC DNA]</scope>
    <source>
        <strain evidence="6">YNYX2018</strain>
        <tissue evidence="6">Adults</tissue>
    </source>
</reference>
<evidence type="ECO:0000256" key="2">
    <source>
        <dbReference type="ARBA" id="ARBA00012573"/>
    </source>
</evidence>
<feature type="compositionally biased region" description="Basic and acidic residues" evidence="4">
    <location>
        <begin position="114"/>
        <end position="194"/>
    </location>
</feature>
<dbReference type="Proteomes" id="UP000639338">
    <property type="component" value="Unassembled WGS sequence"/>
</dbReference>
<accession>A0A834Y131</accession>
<dbReference type="GO" id="GO:0000379">
    <property type="term" value="P:tRNA-type intron splice site recognition and cleavage"/>
    <property type="evidence" value="ECO:0007669"/>
    <property type="project" value="TreeGrafter"/>
</dbReference>
<organism evidence="6 7">
    <name type="scientific">Aphidius gifuensis</name>
    <name type="common">Parasitoid wasp</name>
    <dbReference type="NCBI Taxonomy" id="684658"/>
    <lineage>
        <taxon>Eukaryota</taxon>
        <taxon>Metazoa</taxon>
        <taxon>Ecdysozoa</taxon>
        <taxon>Arthropoda</taxon>
        <taxon>Hexapoda</taxon>
        <taxon>Insecta</taxon>
        <taxon>Pterygota</taxon>
        <taxon>Neoptera</taxon>
        <taxon>Endopterygota</taxon>
        <taxon>Hymenoptera</taxon>
        <taxon>Apocrita</taxon>
        <taxon>Ichneumonoidea</taxon>
        <taxon>Braconidae</taxon>
        <taxon>Aphidiinae</taxon>
        <taxon>Aphidius</taxon>
    </lineage>
</organism>
<dbReference type="InterPro" id="IPR006677">
    <property type="entry name" value="tRNA_intron_Endonuc_cat-like"/>
</dbReference>
<dbReference type="GO" id="GO:0005737">
    <property type="term" value="C:cytoplasm"/>
    <property type="evidence" value="ECO:0007669"/>
    <property type="project" value="TreeGrafter"/>
</dbReference>